<reference evidence="2" key="1">
    <citation type="submission" date="2021-06" db="EMBL/GenBank/DDBJ databases">
        <title>Parelaphostrongylus tenuis whole genome reference sequence.</title>
        <authorList>
            <person name="Garwood T.J."/>
            <person name="Larsen P.A."/>
            <person name="Fountain-Jones N.M."/>
            <person name="Garbe J.R."/>
            <person name="Macchietto M.G."/>
            <person name="Kania S.A."/>
            <person name="Gerhold R.W."/>
            <person name="Richards J.E."/>
            <person name="Wolf T.M."/>
        </authorList>
    </citation>
    <scope>NUCLEOTIDE SEQUENCE</scope>
    <source>
        <strain evidence="2">MNPRO001-30</strain>
        <tissue evidence="2">Meninges</tissue>
    </source>
</reference>
<dbReference type="Proteomes" id="UP001196413">
    <property type="component" value="Unassembled WGS sequence"/>
</dbReference>
<comment type="caution">
    <text evidence="2">The sequence shown here is derived from an EMBL/GenBank/DDBJ whole genome shotgun (WGS) entry which is preliminary data.</text>
</comment>
<dbReference type="AlphaFoldDB" id="A0AAD5QNV2"/>
<dbReference type="EMBL" id="JAHQIW010002643">
    <property type="protein sequence ID" value="KAJ1355915.1"/>
    <property type="molecule type" value="Genomic_DNA"/>
</dbReference>
<protein>
    <submittedName>
        <fullName evidence="2">Uncharacterized protein</fullName>
    </submittedName>
</protein>
<organism evidence="2 3">
    <name type="scientific">Parelaphostrongylus tenuis</name>
    <name type="common">Meningeal worm</name>
    <dbReference type="NCBI Taxonomy" id="148309"/>
    <lineage>
        <taxon>Eukaryota</taxon>
        <taxon>Metazoa</taxon>
        <taxon>Ecdysozoa</taxon>
        <taxon>Nematoda</taxon>
        <taxon>Chromadorea</taxon>
        <taxon>Rhabditida</taxon>
        <taxon>Rhabditina</taxon>
        <taxon>Rhabditomorpha</taxon>
        <taxon>Strongyloidea</taxon>
        <taxon>Metastrongylidae</taxon>
        <taxon>Parelaphostrongylus</taxon>
    </lineage>
</organism>
<feature type="region of interest" description="Disordered" evidence="1">
    <location>
        <begin position="19"/>
        <end position="40"/>
    </location>
</feature>
<evidence type="ECO:0000256" key="1">
    <source>
        <dbReference type="SAM" id="MobiDB-lite"/>
    </source>
</evidence>
<evidence type="ECO:0000313" key="3">
    <source>
        <dbReference type="Proteomes" id="UP001196413"/>
    </source>
</evidence>
<evidence type="ECO:0000313" key="2">
    <source>
        <dbReference type="EMBL" id="KAJ1355915.1"/>
    </source>
</evidence>
<accession>A0AAD5QNV2</accession>
<gene>
    <name evidence="2" type="ORF">KIN20_013493</name>
</gene>
<keyword evidence="3" id="KW-1185">Reference proteome</keyword>
<proteinExistence type="predicted"/>
<name>A0AAD5QNV2_PARTN</name>
<sequence>MGTPKDEYRKIQRVLTRPTFESYHSEDESPQAAAESTRKGWETFTDDGIEEVLWMGEALKSTQCMWVPGFAKQHTSLYGANSDKKRTPVTAVRMATTCSSLCS</sequence>